<dbReference type="PANTHER" id="PTHR43807:SF20">
    <property type="entry name" value="FI04487P"/>
    <property type="match status" value="1"/>
</dbReference>
<dbReference type="Gene3D" id="3.40.640.10">
    <property type="entry name" value="Type I PLP-dependent aspartate aminotransferase-like (Major domain)"/>
    <property type="match status" value="1"/>
</dbReference>
<sequence>MTESPPITKDTDDASSDNELAFRVEKDSDAYKQIYSMVEWYRDSYLVGTEYADRRTQEKKSNDSMGYDAIKFAEISNKIFNNNISYKSLFGKEIHPKPSEFTGMGYPFLTDYAEWYIKSTYARDLLKPTAMWIASKDGPMMHSAIQSMASTIPMMQETADSAMKSNALWILQDQEWKDWAKTQYNAVNLSQGFPNEPPPRKVRLALALSVLSGNVVDSKDEETEERLTQSLSRLLNEPDTSFDKTQTDVLNQYSPPMGRPDARLAVSQYYQRLYDYDVSPDDITLTVGATEACATAFRTVGKPGDKIVIFEPFHELYPSQCGIFYLDPVFVTLKPCYEEGTWNYDEDELKYAIVGAKALVLNTPHNPTGKVFHPDDLIKIIDLCIENKVYIITDEIYEHMYYTDVKHTLIPKAFPEAAPWTLVCNSIGKSASATGWRLGWCLHPPHLTNTYRGVHDQMVAMAPHPMQYASISYLNMPSEYFTEELPVRYKHRIEMLVKALKEAGFRVIKPDGAYYLFVDYSNIEQLKGLRPMDAAMYLMEKVGVACVPGDNFYGKSLDGQHMLRFAACRSMSDIESAIERLKALNQK</sequence>
<name>A0ABD3NSE5_9STRA</name>
<comment type="caution">
    <text evidence="7">The sequence shown here is derived from an EMBL/GenBank/DDBJ whole genome shotgun (WGS) entry which is preliminary data.</text>
</comment>
<keyword evidence="8" id="KW-1185">Reference proteome</keyword>
<dbReference type="InterPro" id="IPR004839">
    <property type="entry name" value="Aminotransferase_I/II_large"/>
</dbReference>
<dbReference type="InterPro" id="IPR004838">
    <property type="entry name" value="NHTrfase_class1_PyrdxlP-BS"/>
</dbReference>
<dbReference type="AlphaFoldDB" id="A0ABD3NSE5"/>
<dbReference type="GO" id="GO:0008483">
    <property type="term" value="F:transaminase activity"/>
    <property type="evidence" value="ECO:0007669"/>
    <property type="project" value="UniProtKB-KW"/>
</dbReference>
<proteinExistence type="inferred from homology"/>
<dbReference type="CDD" id="cd00609">
    <property type="entry name" value="AAT_like"/>
    <property type="match status" value="1"/>
</dbReference>
<evidence type="ECO:0000256" key="5">
    <source>
        <dbReference type="ARBA" id="ARBA00022898"/>
    </source>
</evidence>
<comment type="cofactor">
    <cofactor evidence="1">
        <name>pyridoxal 5'-phosphate</name>
        <dbReference type="ChEBI" id="CHEBI:597326"/>
    </cofactor>
</comment>
<keyword evidence="5" id="KW-0663">Pyridoxal phosphate</keyword>
<keyword evidence="3" id="KW-0032">Aminotransferase</keyword>
<accession>A0ABD3NSE5</accession>
<organism evidence="7 8">
    <name type="scientific">Cyclotella atomus</name>
    <dbReference type="NCBI Taxonomy" id="382360"/>
    <lineage>
        <taxon>Eukaryota</taxon>
        <taxon>Sar</taxon>
        <taxon>Stramenopiles</taxon>
        <taxon>Ochrophyta</taxon>
        <taxon>Bacillariophyta</taxon>
        <taxon>Coscinodiscophyceae</taxon>
        <taxon>Thalassiosirophycidae</taxon>
        <taxon>Stephanodiscales</taxon>
        <taxon>Stephanodiscaceae</taxon>
        <taxon>Cyclotella</taxon>
    </lineage>
</organism>
<dbReference type="Gene3D" id="3.90.1150.10">
    <property type="entry name" value="Aspartate Aminotransferase, domain 1"/>
    <property type="match status" value="1"/>
</dbReference>
<feature type="domain" description="Aminotransferase class I/classII large" evidence="6">
    <location>
        <begin position="244"/>
        <end position="581"/>
    </location>
</feature>
<dbReference type="InterPro" id="IPR015422">
    <property type="entry name" value="PyrdxlP-dep_Trfase_small"/>
</dbReference>
<dbReference type="EMBL" id="JALLPJ020000960">
    <property type="protein sequence ID" value="KAL3779000.1"/>
    <property type="molecule type" value="Genomic_DNA"/>
</dbReference>
<dbReference type="InterPro" id="IPR015421">
    <property type="entry name" value="PyrdxlP-dep_Trfase_major"/>
</dbReference>
<evidence type="ECO:0000313" key="8">
    <source>
        <dbReference type="Proteomes" id="UP001530400"/>
    </source>
</evidence>
<dbReference type="Pfam" id="PF00155">
    <property type="entry name" value="Aminotran_1_2"/>
    <property type="match status" value="1"/>
</dbReference>
<dbReference type="PROSITE" id="PS00105">
    <property type="entry name" value="AA_TRANSFER_CLASS_1"/>
    <property type="match status" value="1"/>
</dbReference>
<dbReference type="Proteomes" id="UP001530400">
    <property type="component" value="Unassembled WGS sequence"/>
</dbReference>
<evidence type="ECO:0000256" key="4">
    <source>
        <dbReference type="ARBA" id="ARBA00022679"/>
    </source>
</evidence>
<keyword evidence="4" id="KW-0808">Transferase</keyword>
<protein>
    <recommendedName>
        <fullName evidence="6">Aminotransferase class I/classII large domain-containing protein</fullName>
    </recommendedName>
</protein>
<gene>
    <name evidence="7" type="ORF">ACHAWO_006234</name>
</gene>
<dbReference type="SUPFAM" id="SSF53383">
    <property type="entry name" value="PLP-dependent transferases"/>
    <property type="match status" value="1"/>
</dbReference>
<dbReference type="InterPro" id="IPR051326">
    <property type="entry name" value="Kynurenine-oxoglutarate_AT"/>
</dbReference>
<evidence type="ECO:0000313" key="7">
    <source>
        <dbReference type="EMBL" id="KAL3779000.1"/>
    </source>
</evidence>
<comment type="similarity">
    <text evidence="2">Belongs to the class-I pyridoxal-phosphate-dependent aminotransferase family.</text>
</comment>
<evidence type="ECO:0000256" key="1">
    <source>
        <dbReference type="ARBA" id="ARBA00001933"/>
    </source>
</evidence>
<evidence type="ECO:0000259" key="6">
    <source>
        <dbReference type="Pfam" id="PF00155"/>
    </source>
</evidence>
<reference evidence="7 8" key="1">
    <citation type="submission" date="2024-10" db="EMBL/GenBank/DDBJ databases">
        <title>Updated reference genomes for cyclostephanoid diatoms.</title>
        <authorList>
            <person name="Roberts W.R."/>
            <person name="Alverson A.J."/>
        </authorList>
    </citation>
    <scope>NUCLEOTIDE SEQUENCE [LARGE SCALE GENOMIC DNA]</scope>
    <source>
        <strain evidence="7 8">AJA010-31</strain>
    </source>
</reference>
<dbReference type="InterPro" id="IPR015424">
    <property type="entry name" value="PyrdxlP-dep_Trfase"/>
</dbReference>
<dbReference type="PANTHER" id="PTHR43807">
    <property type="entry name" value="FI04487P"/>
    <property type="match status" value="1"/>
</dbReference>
<evidence type="ECO:0000256" key="3">
    <source>
        <dbReference type="ARBA" id="ARBA00022576"/>
    </source>
</evidence>
<evidence type="ECO:0000256" key="2">
    <source>
        <dbReference type="ARBA" id="ARBA00007441"/>
    </source>
</evidence>